<evidence type="ECO:0000313" key="2">
    <source>
        <dbReference type="EMBL" id="GAT96607.1"/>
    </source>
</evidence>
<feature type="transmembrane region" description="Helical" evidence="1">
    <location>
        <begin position="316"/>
        <end position="339"/>
    </location>
</feature>
<feature type="transmembrane region" description="Helical" evidence="1">
    <location>
        <begin position="6"/>
        <end position="28"/>
    </location>
</feature>
<evidence type="ECO:0000256" key="1">
    <source>
        <dbReference type="SAM" id="Phobius"/>
    </source>
</evidence>
<feature type="transmembrane region" description="Helical" evidence="1">
    <location>
        <begin position="97"/>
        <end position="119"/>
    </location>
</feature>
<keyword evidence="1" id="KW-0472">Membrane</keyword>
<dbReference type="VEuPathDB" id="AmoebaDB:EHI_081360"/>
<sequence>MIHWNFTHIFTLLSVLTFSEIIFIESYFPNAFHKTYKPLEIISMAMENEMCEHHCPFHPAICYLLGYLDTIVDNYWITIICLTLIGKILNQLPQDKFIIWVVIHIISLIIFGIVIFSLFNVALTTQWICNIVQYVMKQIFINGKSNYLFWNKIIEGFNESLIKSKFEGIFDFFYDVITVVGLDKPIIYIICGLSMLFRRSYTFTKQIILPIIIFIVSCTTFSYLLTNGFLYALFVSLITFVLLSIFVRIFLLSALYFFFPLFMYSAFSTSCRVIPILELFNVNYDLINIVTLLVFIWLMTWMYCWANSRVNLTSVVVIFIGISRMFDCSIEYLVFLFMLTELFTHQINASI</sequence>
<dbReference type="VEuPathDB" id="AmoebaDB:EHI7A_061860"/>
<dbReference type="VEuPathDB" id="AmoebaDB:EHI5A_058660"/>
<name>A0A5K1VSV2_ENTHI</name>
<feature type="transmembrane region" description="Helical" evidence="1">
    <location>
        <begin position="286"/>
        <end position="304"/>
    </location>
</feature>
<keyword evidence="1" id="KW-0812">Transmembrane</keyword>
<proteinExistence type="predicted"/>
<accession>A0A5K1VSV2</accession>
<keyword evidence="1" id="KW-1133">Transmembrane helix</keyword>
<reference evidence="2 3" key="1">
    <citation type="submission" date="2016-05" db="EMBL/GenBank/DDBJ databases">
        <title>First whole genome sequencing of Entamoeba histolytica HM1:IMSS-clone-6.</title>
        <authorList>
            <person name="Mukherjee Avik.K."/>
            <person name="Izumyama S."/>
            <person name="Nakada-Tsukui K."/>
            <person name="Nozaki T."/>
        </authorList>
    </citation>
    <scope>NUCLEOTIDE SEQUENCE [LARGE SCALE GENOMIC DNA]</scope>
    <source>
        <strain evidence="2 3">HM1:IMSS clone 6</strain>
    </source>
</reference>
<protein>
    <submittedName>
        <fullName evidence="2">Uncharacterized protein</fullName>
    </submittedName>
</protein>
<dbReference type="VEuPathDB" id="AmoebaDB:KM1_090640"/>
<feature type="transmembrane region" description="Helical" evidence="1">
    <location>
        <begin position="172"/>
        <end position="195"/>
    </location>
</feature>
<organism evidence="2 3">
    <name type="scientific">Entamoeba histolytica</name>
    <dbReference type="NCBI Taxonomy" id="5759"/>
    <lineage>
        <taxon>Eukaryota</taxon>
        <taxon>Amoebozoa</taxon>
        <taxon>Evosea</taxon>
        <taxon>Archamoebae</taxon>
        <taxon>Mastigamoebida</taxon>
        <taxon>Entamoebidae</taxon>
        <taxon>Entamoeba</taxon>
    </lineage>
</organism>
<feature type="transmembrane region" description="Helical" evidence="1">
    <location>
        <begin position="231"/>
        <end position="251"/>
    </location>
</feature>
<dbReference type="EMBL" id="BDEQ01000001">
    <property type="protein sequence ID" value="GAT96607.1"/>
    <property type="molecule type" value="Genomic_DNA"/>
</dbReference>
<evidence type="ECO:0000313" key="3">
    <source>
        <dbReference type="Proteomes" id="UP000078387"/>
    </source>
</evidence>
<dbReference type="AlphaFoldDB" id="A0A5K1VSV2"/>
<gene>
    <name evidence="2" type="ORF">CL6EHI_081360</name>
</gene>
<comment type="caution">
    <text evidence="2">The sequence shown here is derived from an EMBL/GenBank/DDBJ whole genome shotgun (WGS) entry which is preliminary data.</text>
</comment>
<feature type="transmembrane region" description="Helical" evidence="1">
    <location>
        <begin position="207"/>
        <end position="225"/>
    </location>
</feature>
<dbReference type="VEuPathDB" id="AmoebaDB:EHI8A_064660"/>
<dbReference type="OMA" id="EMCGHHC"/>
<dbReference type="Proteomes" id="UP000078387">
    <property type="component" value="Unassembled WGS sequence"/>
</dbReference>
<feature type="transmembrane region" description="Helical" evidence="1">
    <location>
        <begin position="258"/>
        <end position="280"/>
    </location>
</feature>